<dbReference type="SUPFAM" id="SSF103196">
    <property type="entry name" value="Roadblock/LC7 domain"/>
    <property type="match status" value="1"/>
</dbReference>
<comment type="similarity">
    <text evidence="1">Belongs to the GAMAD family.</text>
</comment>
<feature type="compositionally biased region" description="Pro residues" evidence="2">
    <location>
        <begin position="22"/>
        <end position="34"/>
    </location>
</feature>
<dbReference type="PANTHER" id="PTHR10779">
    <property type="entry name" value="DYNEIN LIGHT CHAIN ROADBLOCK"/>
    <property type="match status" value="1"/>
</dbReference>
<proteinExistence type="inferred from homology"/>
<evidence type="ECO:0000256" key="2">
    <source>
        <dbReference type="SAM" id="MobiDB-lite"/>
    </source>
</evidence>
<organism evidence="4 5">
    <name type="scientific">Ceratopteris richardii</name>
    <name type="common">Triangle waterfern</name>
    <dbReference type="NCBI Taxonomy" id="49495"/>
    <lineage>
        <taxon>Eukaryota</taxon>
        <taxon>Viridiplantae</taxon>
        <taxon>Streptophyta</taxon>
        <taxon>Embryophyta</taxon>
        <taxon>Tracheophyta</taxon>
        <taxon>Polypodiopsida</taxon>
        <taxon>Polypodiidae</taxon>
        <taxon>Polypodiales</taxon>
        <taxon>Pteridineae</taxon>
        <taxon>Pteridaceae</taxon>
        <taxon>Parkerioideae</taxon>
        <taxon>Ceratopteris</taxon>
    </lineage>
</organism>
<dbReference type="AlphaFoldDB" id="A0A8T2RL11"/>
<evidence type="ECO:0000256" key="1">
    <source>
        <dbReference type="ARBA" id="ARBA00007191"/>
    </source>
</evidence>
<evidence type="ECO:0000313" key="5">
    <source>
        <dbReference type="Proteomes" id="UP000825935"/>
    </source>
</evidence>
<dbReference type="OrthoDB" id="9985637at2759"/>
<dbReference type="SMART" id="SM00960">
    <property type="entry name" value="Robl_LC7"/>
    <property type="match status" value="1"/>
</dbReference>
<feature type="region of interest" description="Disordered" evidence="2">
    <location>
        <begin position="1"/>
        <end position="35"/>
    </location>
</feature>
<gene>
    <name evidence="4" type="ORF">KP509_26G051500</name>
</gene>
<accession>A0A8T2RL11</accession>
<protein>
    <recommendedName>
        <fullName evidence="3">Roadblock/LAMTOR2 domain-containing protein</fullName>
    </recommendedName>
</protein>
<feature type="domain" description="Roadblock/LAMTOR2" evidence="3">
    <location>
        <begin position="44"/>
        <end position="133"/>
    </location>
</feature>
<evidence type="ECO:0000259" key="3">
    <source>
        <dbReference type="SMART" id="SM00960"/>
    </source>
</evidence>
<reference evidence="4" key="1">
    <citation type="submission" date="2021-08" db="EMBL/GenBank/DDBJ databases">
        <title>WGS assembly of Ceratopteris richardii.</title>
        <authorList>
            <person name="Marchant D.B."/>
            <person name="Chen G."/>
            <person name="Jenkins J."/>
            <person name="Shu S."/>
            <person name="Leebens-Mack J."/>
            <person name="Grimwood J."/>
            <person name="Schmutz J."/>
            <person name="Soltis P."/>
            <person name="Soltis D."/>
            <person name="Chen Z.-H."/>
        </authorList>
    </citation>
    <scope>NUCLEOTIDE SEQUENCE</scope>
    <source>
        <strain evidence="4">Whitten #5841</strain>
        <tissue evidence="4">Leaf</tissue>
    </source>
</reference>
<evidence type="ECO:0000313" key="4">
    <source>
        <dbReference type="EMBL" id="KAH7297066.1"/>
    </source>
</evidence>
<dbReference type="Proteomes" id="UP000825935">
    <property type="component" value="Chromosome 26"/>
</dbReference>
<dbReference type="OMA" id="ICIQACE"/>
<name>A0A8T2RL11_CERRI</name>
<dbReference type="Gene3D" id="3.30.450.30">
    <property type="entry name" value="Dynein light chain 2a, cytoplasmic"/>
    <property type="match status" value="1"/>
</dbReference>
<sequence length="155" mass="16829">MAVPEAKAVLTSEPLPATDQLPLPPPDGASPPKTPAVTAPLTEVDRAMQRISGIKNVQGLIIVDKDGTILRSTFTDDNVTTNYATHVVGLATMARSSIRELDNQTELQMLRVRSETHEFVIVPEAQFTLIVGQALKDPVIEEKDEEASLDNESIE</sequence>
<dbReference type="InterPro" id="IPR004942">
    <property type="entry name" value="Roadblock/LAMTOR2_dom"/>
</dbReference>
<comment type="caution">
    <text evidence="4">The sequence shown here is derived from an EMBL/GenBank/DDBJ whole genome shotgun (WGS) entry which is preliminary data.</text>
</comment>
<keyword evidence="5" id="KW-1185">Reference proteome</keyword>
<dbReference type="Pfam" id="PF03259">
    <property type="entry name" value="Robl_LC7"/>
    <property type="match status" value="1"/>
</dbReference>
<dbReference type="EMBL" id="CM035431">
    <property type="protein sequence ID" value="KAH7297066.1"/>
    <property type="molecule type" value="Genomic_DNA"/>
</dbReference>